<gene>
    <name evidence="7" type="ORF">Edafosvirus52_3</name>
</gene>
<evidence type="ECO:0000256" key="2">
    <source>
        <dbReference type="ARBA" id="ARBA00022692"/>
    </source>
</evidence>
<organism evidence="7">
    <name type="scientific">Edafosvirus sp</name>
    <dbReference type="NCBI Taxonomy" id="2487765"/>
    <lineage>
        <taxon>Viruses</taxon>
        <taxon>Varidnaviria</taxon>
        <taxon>Bamfordvirae</taxon>
        <taxon>Nucleocytoviricota</taxon>
        <taxon>Megaviricetes</taxon>
        <taxon>Imitervirales</taxon>
        <taxon>Mimiviridae</taxon>
        <taxon>Klosneuvirinae</taxon>
    </lineage>
</organism>
<dbReference type="InterPro" id="IPR050307">
    <property type="entry name" value="Sterol_Desaturase_Related"/>
</dbReference>
<evidence type="ECO:0000313" key="7">
    <source>
        <dbReference type="EMBL" id="AYV78929.1"/>
    </source>
</evidence>
<dbReference type="GO" id="GO:0016020">
    <property type="term" value="C:membrane"/>
    <property type="evidence" value="ECO:0007669"/>
    <property type="project" value="UniProtKB-SubCell"/>
</dbReference>
<reference evidence="7" key="1">
    <citation type="submission" date="2018-10" db="EMBL/GenBank/DDBJ databases">
        <title>Hidden diversity of soil giant viruses.</title>
        <authorList>
            <person name="Schulz F."/>
            <person name="Alteio L."/>
            <person name="Goudeau D."/>
            <person name="Ryan E.M."/>
            <person name="Malmstrom R.R."/>
            <person name="Blanchard J."/>
            <person name="Woyke T."/>
        </authorList>
    </citation>
    <scope>NUCLEOTIDE SEQUENCE</scope>
    <source>
        <strain evidence="7">EDV1</strain>
    </source>
</reference>
<dbReference type="GO" id="GO:0005506">
    <property type="term" value="F:iron ion binding"/>
    <property type="evidence" value="ECO:0007669"/>
    <property type="project" value="InterPro"/>
</dbReference>
<evidence type="ECO:0000256" key="5">
    <source>
        <dbReference type="SAM" id="Phobius"/>
    </source>
</evidence>
<feature type="transmembrane region" description="Helical" evidence="5">
    <location>
        <begin position="6"/>
        <end position="26"/>
    </location>
</feature>
<dbReference type="GO" id="GO:0016491">
    <property type="term" value="F:oxidoreductase activity"/>
    <property type="evidence" value="ECO:0007669"/>
    <property type="project" value="InterPro"/>
</dbReference>
<feature type="transmembrane region" description="Helical" evidence="5">
    <location>
        <begin position="116"/>
        <end position="139"/>
    </location>
</feature>
<dbReference type="InterPro" id="IPR006694">
    <property type="entry name" value="Fatty_acid_hydroxylase"/>
</dbReference>
<proteinExistence type="predicted"/>
<sequence length="226" mass="26675">MIRAILYSLIFSTVIMSITIIINWLYPPIKYDKKLIKLGYALSSLNIFMLAFIDGMKYGNIAYLKIYTGLFDYSITWLILSSIIYVIITDCLLWLQHYIFHTKILYKWFHYVHHKFTYPTAFDFTAIHPVDMLTIYFSYHIVALIIPVYAGTIYLYGIVGNFLGLLYHGQGLLLFTKNKYFGKYFKNIDIEFHNIHHLIHSSNYGIGLFTTFWDKLFGTYKRSVKL</sequence>
<evidence type="ECO:0000259" key="6">
    <source>
        <dbReference type="Pfam" id="PF04116"/>
    </source>
</evidence>
<keyword evidence="4 5" id="KW-0472">Membrane</keyword>
<feature type="transmembrane region" description="Helical" evidence="5">
    <location>
        <begin position="145"/>
        <end position="167"/>
    </location>
</feature>
<evidence type="ECO:0000256" key="4">
    <source>
        <dbReference type="ARBA" id="ARBA00023136"/>
    </source>
</evidence>
<accession>A0A3G5A014</accession>
<keyword evidence="3 5" id="KW-1133">Transmembrane helix</keyword>
<comment type="subcellular location">
    <subcellularLocation>
        <location evidence="1">Membrane</location>
    </subcellularLocation>
</comment>
<feature type="transmembrane region" description="Helical" evidence="5">
    <location>
        <begin position="38"/>
        <end position="55"/>
    </location>
</feature>
<dbReference type="PANTHER" id="PTHR11863">
    <property type="entry name" value="STEROL DESATURASE"/>
    <property type="match status" value="1"/>
</dbReference>
<dbReference type="GO" id="GO:0008610">
    <property type="term" value="P:lipid biosynthetic process"/>
    <property type="evidence" value="ECO:0007669"/>
    <property type="project" value="InterPro"/>
</dbReference>
<evidence type="ECO:0000256" key="1">
    <source>
        <dbReference type="ARBA" id="ARBA00004370"/>
    </source>
</evidence>
<dbReference type="EMBL" id="MK072117">
    <property type="protein sequence ID" value="AYV78929.1"/>
    <property type="molecule type" value="Genomic_DNA"/>
</dbReference>
<feature type="domain" description="Fatty acid hydroxylase" evidence="6">
    <location>
        <begin position="83"/>
        <end position="219"/>
    </location>
</feature>
<keyword evidence="2 5" id="KW-0812">Transmembrane</keyword>
<name>A0A3G5A014_9VIRU</name>
<dbReference type="Pfam" id="PF04116">
    <property type="entry name" value="FA_hydroxylase"/>
    <property type="match status" value="1"/>
</dbReference>
<protein>
    <submittedName>
        <fullName evidence="7">Putative lathosterol oxidase-like</fullName>
    </submittedName>
</protein>
<feature type="transmembrane region" description="Helical" evidence="5">
    <location>
        <begin position="75"/>
        <end position="95"/>
    </location>
</feature>
<evidence type="ECO:0000256" key="3">
    <source>
        <dbReference type="ARBA" id="ARBA00022989"/>
    </source>
</evidence>